<dbReference type="GO" id="GO:0003723">
    <property type="term" value="F:RNA binding"/>
    <property type="evidence" value="ECO:0007669"/>
    <property type="project" value="UniProtKB-UniRule"/>
</dbReference>
<comment type="caution">
    <text evidence="5">The sequence shown here is derived from an EMBL/GenBank/DDBJ whole genome shotgun (WGS) entry which is preliminary data.</text>
</comment>
<dbReference type="Proteomes" id="UP001530293">
    <property type="component" value="Unassembled WGS sequence"/>
</dbReference>
<feature type="compositionally biased region" description="Basic and acidic residues" evidence="3">
    <location>
        <begin position="1"/>
        <end position="10"/>
    </location>
</feature>
<dbReference type="Gene3D" id="3.30.70.330">
    <property type="match status" value="2"/>
</dbReference>
<evidence type="ECO:0000256" key="2">
    <source>
        <dbReference type="PROSITE-ProRule" id="PRU00176"/>
    </source>
</evidence>
<dbReference type="InterPro" id="IPR012677">
    <property type="entry name" value="Nucleotide-bd_a/b_plait_sf"/>
</dbReference>
<protein>
    <recommendedName>
        <fullName evidence="4">RRM domain-containing protein</fullName>
    </recommendedName>
</protein>
<dbReference type="PANTHER" id="PTHR48025:SF1">
    <property type="entry name" value="RRM DOMAIN-CONTAINING PROTEIN"/>
    <property type="match status" value="1"/>
</dbReference>
<feature type="compositionally biased region" description="Basic and acidic residues" evidence="3">
    <location>
        <begin position="334"/>
        <end position="346"/>
    </location>
</feature>
<feature type="region of interest" description="Disordered" evidence="3">
    <location>
        <begin position="1"/>
        <end position="131"/>
    </location>
</feature>
<feature type="compositionally biased region" description="Basic residues" evidence="3">
    <location>
        <begin position="97"/>
        <end position="107"/>
    </location>
</feature>
<feature type="domain" description="RRM" evidence="4">
    <location>
        <begin position="243"/>
        <end position="326"/>
    </location>
</feature>
<dbReference type="InterPro" id="IPR000504">
    <property type="entry name" value="RRM_dom"/>
</dbReference>
<keyword evidence="1 2" id="KW-0694">RNA-binding</keyword>
<dbReference type="Pfam" id="PF00076">
    <property type="entry name" value="RRM_1"/>
    <property type="match status" value="2"/>
</dbReference>
<feature type="compositionally biased region" description="Gly residues" evidence="3">
    <location>
        <begin position="349"/>
        <end position="372"/>
    </location>
</feature>
<organism evidence="5 6">
    <name type="scientific">Discostella pseudostelligera</name>
    <dbReference type="NCBI Taxonomy" id="259834"/>
    <lineage>
        <taxon>Eukaryota</taxon>
        <taxon>Sar</taxon>
        <taxon>Stramenopiles</taxon>
        <taxon>Ochrophyta</taxon>
        <taxon>Bacillariophyta</taxon>
        <taxon>Coscinodiscophyceae</taxon>
        <taxon>Thalassiosirophycidae</taxon>
        <taxon>Stephanodiscales</taxon>
        <taxon>Stephanodiscaceae</taxon>
        <taxon>Discostella</taxon>
    </lineage>
</organism>
<evidence type="ECO:0000259" key="4">
    <source>
        <dbReference type="PROSITE" id="PS50102"/>
    </source>
</evidence>
<accession>A0ABD3M2C5</accession>
<dbReference type="PANTHER" id="PTHR48025">
    <property type="entry name" value="OS02G0815200 PROTEIN"/>
    <property type="match status" value="1"/>
</dbReference>
<evidence type="ECO:0000256" key="1">
    <source>
        <dbReference type="ARBA" id="ARBA00022884"/>
    </source>
</evidence>
<dbReference type="AlphaFoldDB" id="A0ABD3M2C5"/>
<dbReference type="SUPFAM" id="SSF54928">
    <property type="entry name" value="RNA-binding domain, RBD"/>
    <property type="match status" value="2"/>
</dbReference>
<evidence type="ECO:0000313" key="6">
    <source>
        <dbReference type="Proteomes" id="UP001530293"/>
    </source>
</evidence>
<sequence length="372" mass="39761">MGDKMDESGKKSRRRKRSKGSSVITTIDGAEDAGITPEAASQDHVEEDAGDGAPTVAVGGGDGASNNNPTNDDHDNNDEENAVGESTNNQEDDAPTRKKRKRTRKKKSTPEDGPNNKAVTTQQQQQQQLANSVEHTVFIEGLPFTSTESDVRFFFTTHECHDIVQLRLPTWQDTGRLRGFGHVVFASQETRLRALSDEVNGKELGGRYITIKEANAPRAGTTAGAALGVGGGKAPRAQPGGCKTVFVRNLPYDASEDDIRESFRTFGKIIEDGVRVVRNHSNGQSKGFGYVEFKNEEGALAAVQKASKPFGLTVLNRPVFVDYDEGAMKGSFRDKEGKLWSKEHTSKSSGGGGFGAGKSGRGGGRGGGTVSG</sequence>
<gene>
    <name evidence="5" type="ORF">ACHAWU_002808</name>
</gene>
<dbReference type="SMART" id="SM00360">
    <property type="entry name" value="RRM"/>
    <property type="match status" value="2"/>
</dbReference>
<proteinExistence type="predicted"/>
<dbReference type="PROSITE" id="PS50102">
    <property type="entry name" value="RRM"/>
    <property type="match status" value="2"/>
</dbReference>
<name>A0ABD3M2C5_9STRA</name>
<evidence type="ECO:0000313" key="5">
    <source>
        <dbReference type="EMBL" id="KAL3757888.1"/>
    </source>
</evidence>
<dbReference type="InterPro" id="IPR050502">
    <property type="entry name" value="Euk_RNA-bind_prot"/>
</dbReference>
<evidence type="ECO:0000256" key="3">
    <source>
        <dbReference type="SAM" id="MobiDB-lite"/>
    </source>
</evidence>
<feature type="region of interest" description="Disordered" evidence="3">
    <location>
        <begin position="334"/>
        <end position="372"/>
    </location>
</feature>
<dbReference type="EMBL" id="JALLBG020000247">
    <property type="protein sequence ID" value="KAL3757888.1"/>
    <property type="molecule type" value="Genomic_DNA"/>
</dbReference>
<reference evidence="5 6" key="1">
    <citation type="submission" date="2024-10" db="EMBL/GenBank/DDBJ databases">
        <title>Updated reference genomes for cyclostephanoid diatoms.</title>
        <authorList>
            <person name="Roberts W.R."/>
            <person name="Alverson A.J."/>
        </authorList>
    </citation>
    <scope>NUCLEOTIDE SEQUENCE [LARGE SCALE GENOMIC DNA]</scope>
    <source>
        <strain evidence="5 6">AJA232-27</strain>
    </source>
</reference>
<dbReference type="InterPro" id="IPR035979">
    <property type="entry name" value="RBD_domain_sf"/>
</dbReference>
<feature type="domain" description="RRM" evidence="4">
    <location>
        <begin position="135"/>
        <end position="216"/>
    </location>
</feature>
<keyword evidence="6" id="KW-1185">Reference proteome</keyword>